<name>A0A0F9PUG0_9ZZZZ</name>
<reference evidence="1" key="1">
    <citation type="journal article" date="2015" name="Nature">
        <title>Complex archaea that bridge the gap between prokaryotes and eukaryotes.</title>
        <authorList>
            <person name="Spang A."/>
            <person name="Saw J.H."/>
            <person name="Jorgensen S.L."/>
            <person name="Zaremba-Niedzwiedzka K."/>
            <person name="Martijn J."/>
            <person name="Lind A.E."/>
            <person name="van Eijk R."/>
            <person name="Schleper C."/>
            <person name="Guy L."/>
            <person name="Ettema T.J."/>
        </authorList>
    </citation>
    <scope>NUCLEOTIDE SEQUENCE</scope>
</reference>
<proteinExistence type="predicted"/>
<accession>A0A0F9PUG0</accession>
<organism evidence="1">
    <name type="scientific">marine sediment metagenome</name>
    <dbReference type="NCBI Taxonomy" id="412755"/>
    <lineage>
        <taxon>unclassified sequences</taxon>
        <taxon>metagenomes</taxon>
        <taxon>ecological metagenomes</taxon>
    </lineage>
</organism>
<protein>
    <submittedName>
        <fullName evidence="1">Uncharacterized protein</fullName>
    </submittedName>
</protein>
<comment type="caution">
    <text evidence="1">The sequence shown here is derived from an EMBL/GenBank/DDBJ whole genome shotgun (WGS) entry which is preliminary data.</text>
</comment>
<evidence type="ECO:0000313" key="1">
    <source>
        <dbReference type="EMBL" id="KKN28382.1"/>
    </source>
</evidence>
<dbReference type="AlphaFoldDB" id="A0A0F9PUG0"/>
<gene>
    <name evidence="1" type="ORF">LCGC14_0855080</name>
</gene>
<sequence>MTKCKCGSCTEHLFVPEYYKKTKEGLYCNECGHLVQKMDHTSGYFEFELPMTINLSKLYATLDQKNQYKLIDQMIKDTEYTNILFNKGESMKELRQYTIKIEESLLSDLIYGQITPKILTEYAMRELDGEMYDEFLEWIINLNTEYYGKLCETFPDQYKMGMK</sequence>
<dbReference type="EMBL" id="LAZR01002570">
    <property type="protein sequence ID" value="KKN28382.1"/>
    <property type="molecule type" value="Genomic_DNA"/>
</dbReference>